<gene>
    <name evidence="2" type="ORF">Ahu01nite_061160</name>
</gene>
<feature type="transmembrane region" description="Helical" evidence="1">
    <location>
        <begin position="168"/>
        <end position="188"/>
    </location>
</feature>
<evidence type="ECO:0000313" key="2">
    <source>
        <dbReference type="EMBL" id="GIE23014.1"/>
    </source>
</evidence>
<sequence>MTAAPVSPRVATRLLASTEARLLAHRAALWAGFVLAVALCAVWNGGANPTWEAFAANSGRASLVLAAFLLLIGHLATSRDHRHGAAEFTGTLPASPRRRAIALFAFLPVAAAAGLLAEGVELLILVPSRLSGSFDPWLVAEPVVAPMAGAALGIAAGLWRPSAPAGPLTLFAAAAVLATLPILGSGPGDLPWLLFPIVLDRSAAPDATGWHVLYLVALLTVVIGAALARHWRLWATIVVTIALTVAVVAVRRQQMAQPAADRAAAMSHLG</sequence>
<evidence type="ECO:0000256" key="1">
    <source>
        <dbReference type="SAM" id="Phobius"/>
    </source>
</evidence>
<organism evidence="2 3">
    <name type="scientific">Winogradskya humida</name>
    <dbReference type="NCBI Taxonomy" id="113566"/>
    <lineage>
        <taxon>Bacteria</taxon>
        <taxon>Bacillati</taxon>
        <taxon>Actinomycetota</taxon>
        <taxon>Actinomycetes</taxon>
        <taxon>Micromonosporales</taxon>
        <taxon>Micromonosporaceae</taxon>
        <taxon>Winogradskya</taxon>
    </lineage>
</organism>
<dbReference type="EMBL" id="BOMN01000087">
    <property type="protein sequence ID" value="GIE23014.1"/>
    <property type="molecule type" value="Genomic_DNA"/>
</dbReference>
<comment type="caution">
    <text evidence="2">The sequence shown here is derived from an EMBL/GenBank/DDBJ whole genome shotgun (WGS) entry which is preliminary data.</text>
</comment>
<keyword evidence="1" id="KW-1133">Transmembrane helix</keyword>
<keyword evidence="3" id="KW-1185">Reference proteome</keyword>
<feature type="transmembrane region" description="Helical" evidence="1">
    <location>
        <begin position="137"/>
        <end position="159"/>
    </location>
</feature>
<accession>A0ABQ3ZWR6</accession>
<keyword evidence="1" id="KW-0472">Membrane</keyword>
<evidence type="ECO:0008006" key="4">
    <source>
        <dbReference type="Google" id="ProtNLM"/>
    </source>
</evidence>
<reference evidence="2 3" key="1">
    <citation type="submission" date="2021-01" db="EMBL/GenBank/DDBJ databases">
        <title>Whole genome shotgun sequence of Actinoplanes humidus NBRC 14915.</title>
        <authorList>
            <person name="Komaki H."/>
            <person name="Tamura T."/>
        </authorList>
    </citation>
    <scope>NUCLEOTIDE SEQUENCE [LARGE SCALE GENOMIC DNA]</scope>
    <source>
        <strain evidence="2 3">NBRC 14915</strain>
    </source>
</reference>
<feature type="transmembrane region" description="Helical" evidence="1">
    <location>
        <begin position="99"/>
        <end position="117"/>
    </location>
</feature>
<feature type="transmembrane region" description="Helical" evidence="1">
    <location>
        <begin position="27"/>
        <end position="46"/>
    </location>
</feature>
<evidence type="ECO:0000313" key="3">
    <source>
        <dbReference type="Proteomes" id="UP000603200"/>
    </source>
</evidence>
<feature type="transmembrane region" description="Helical" evidence="1">
    <location>
        <begin position="208"/>
        <end position="228"/>
    </location>
</feature>
<feature type="transmembrane region" description="Helical" evidence="1">
    <location>
        <begin position="233"/>
        <end position="250"/>
    </location>
</feature>
<feature type="transmembrane region" description="Helical" evidence="1">
    <location>
        <begin position="58"/>
        <end position="78"/>
    </location>
</feature>
<dbReference type="RefSeq" id="WP_203840078.1">
    <property type="nucleotide sequence ID" value="NZ_BAAATV010000014.1"/>
</dbReference>
<protein>
    <recommendedName>
        <fullName evidence="4">ABC transporter permease</fullName>
    </recommendedName>
</protein>
<proteinExistence type="predicted"/>
<name>A0ABQ3ZWR6_9ACTN</name>
<keyword evidence="1" id="KW-0812">Transmembrane</keyword>
<dbReference type="Proteomes" id="UP000603200">
    <property type="component" value="Unassembled WGS sequence"/>
</dbReference>